<sequence>MTDNNQGLHNNALKFLDETKWKAGLDYSDIGVWELNTSDNEIFLSSITKKIIGFETDEDFGNKLEDWNIRVHPNDKQNYLKTLKKHLDGITPIFQCEYRIKCKNDTYKWILDRGIVITWFECGKPKKIIGTVTDISNSHIAKDKTIKALNLATEQNNKLRNFAHIVTHNLKQHAGNFESLLNFYKEAETEEEKNELITHLKTVSESLTKTITNLNQVVSVQSEKNKKTGKIYIAKEVDDILNSLDFVISENKATIHNNLDPRLYIYYNCSYFESIIQNLLTNAIKYRHPDRDPIITINNTFEKNFINLSVSDNGRGIDLDKFGKDVFGLYKTFHYNEDSEGVGLYLIKNQIETFGGEITVSSVVGEGTTFHIKIKNTKM</sequence>
<dbReference type="EC" id="2.7.13.3" evidence="2"/>
<dbReference type="Pfam" id="PF02518">
    <property type="entry name" value="HATPase_c"/>
    <property type="match status" value="1"/>
</dbReference>
<organism evidence="7 8">
    <name type="scientific">Oceanihabitans sediminis</name>
    <dbReference type="NCBI Taxonomy" id="1812012"/>
    <lineage>
        <taxon>Bacteria</taxon>
        <taxon>Pseudomonadati</taxon>
        <taxon>Bacteroidota</taxon>
        <taxon>Flavobacteriia</taxon>
        <taxon>Flavobacteriales</taxon>
        <taxon>Flavobacteriaceae</taxon>
        <taxon>Oceanihabitans</taxon>
    </lineage>
</organism>
<dbReference type="InterPro" id="IPR004358">
    <property type="entry name" value="Sig_transdc_His_kin-like_C"/>
</dbReference>
<proteinExistence type="predicted"/>
<dbReference type="PRINTS" id="PR00344">
    <property type="entry name" value="BCTRLSENSOR"/>
</dbReference>
<keyword evidence="4" id="KW-0808">Transferase</keyword>
<gene>
    <name evidence="7" type="ORF">DU428_11500</name>
</gene>
<dbReference type="InterPro" id="IPR001610">
    <property type="entry name" value="PAC"/>
</dbReference>
<dbReference type="InterPro" id="IPR005467">
    <property type="entry name" value="His_kinase_dom"/>
</dbReference>
<dbReference type="InterPro" id="IPR003594">
    <property type="entry name" value="HATPase_dom"/>
</dbReference>
<comment type="caution">
    <text evidence="7">The sequence shown here is derived from an EMBL/GenBank/DDBJ whole genome shotgun (WGS) entry which is preliminary data.</text>
</comment>
<dbReference type="EMBL" id="QPIG01000005">
    <property type="protein sequence ID" value="RCU56518.1"/>
    <property type="molecule type" value="Genomic_DNA"/>
</dbReference>
<dbReference type="PANTHER" id="PTHR43304">
    <property type="entry name" value="PHYTOCHROME-LIKE PROTEIN CPH1"/>
    <property type="match status" value="1"/>
</dbReference>
<evidence type="ECO:0000256" key="3">
    <source>
        <dbReference type="ARBA" id="ARBA00022553"/>
    </source>
</evidence>
<dbReference type="Gene3D" id="3.30.565.10">
    <property type="entry name" value="Histidine kinase-like ATPase, C-terminal domain"/>
    <property type="match status" value="1"/>
</dbReference>
<dbReference type="SUPFAM" id="SSF55785">
    <property type="entry name" value="PYP-like sensor domain (PAS domain)"/>
    <property type="match status" value="1"/>
</dbReference>
<keyword evidence="8" id="KW-1185">Reference proteome</keyword>
<dbReference type="Gene3D" id="3.30.450.20">
    <property type="entry name" value="PAS domain"/>
    <property type="match status" value="1"/>
</dbReference>
<dbReference type="PANTHER" id="PTHR43304:SF1">
    <property type="entry name" value="PAC DOMAIN-CONTAINING PROTEIN"/>
    <property type="match status" value="1"/>
</dbReference>
<dbReference type="SMART" id="SM00086">
    <property type="entry name" value="PAC"/>
    <property type="match status" value="1"/>
</dbReference>
<dbReference type="InterPro" id="IPR000014">
    <property type="entry name" value="PAS"/>
</dbReference>
<dbReference type="Proteomes" id="UP000252249">
    <property type="component" value="Unassembled WGS sequence"/>
</dbReference>
<evidence type="ECO:0000313" key="8">
    <source>
        <dbReference type="Proteomes" id="UP000252249"/>
    </source>
</evidence>
<dbReference type="AlphaFoldDB" id="A0A368P1W0"/>
<evidence type="ECO:0000256" key="1">
    <source>
        <dbReference type="ARBA" id="ARBA00000085"/>
    </source>
</evidence>
<dbReference type="InterPro" id="IPR035965">
    <property type="entry name" value="PAS-like_dom_sf"/>
</dbReference>
<feature type="domain" description="Histidine kinase" evidence="6">
    <location>
        <begin position="165"/>
        <end position="378"/>
    </location>
</feature>
<dbReference type="SUPFAM" id="SSF55874">
    <property type="entry name" value="ATPase domain of HSP90 chaperone/DNA topoisomerase II/histidine kinase"/>
    <property type="match status" value="1"/>
</dbReference>
<keyword evidence="5 7" id="KW-0418">Kinase</keyword>
<evidence type="ECO:0000313" key="7">
    <source>
        <dbReference type="EMBL" id="RCU56518.1"/>
    </source>
</evidence>
<evidence type="ECO:0000259" key="6">
    <source>
        <dbReference type="PROSITE" id="PS50109"/>
    </source>
</evidence>
<dbReference type="InterPro" id="IPR013655">
    <property type="entry name" value="PAS_fold_3"/>
</dbReference>
<dbReference type="RefSeq" id="WP_072352302.1">
    <property type="nucleotide sequence ID" value="NZ_QPIG01000005.1"/>
</dbReference>
<comment type="catalytic activity">
    <reaction evidence="1">
        <text>ATP + protein L-histidine = ADP + protein N-phospho-L-histidine.</text>
        <dbReference type="EC" id="2.7.13.3"/>
    </reaction>
</comment>
<evidence type="ECO:0000256" key="4">
    <source>
        <dbReference type="ARBA" id="ARBA00022679"/>
    </source>
</evidence>
<name>A0A368P1W0_9FLAO</name>
<keyword evidence="3" id="KW-0597">Phosphoprotein</keyword>
<dbReference type="CDD" id="cd00130">
    <property type="entry name" value="PAS"/>
    <property type="match status" value="1"/>
</dbReference>
<dbReference type="PROSITE" id="PS50109">
    <property type="entry name" value="HIS_KIN"/>
    <property type="match status" value="1"/>
</dbReference>
<dbReference type="InterPro" id="IPR036890">
    <property type="entry name" value="HATPase_C_sf"/>
</dbReference>
<dbReference type="OrthoDB" id="5522855at2"/>
<reference evidence="7 8" key="1">
    <citation type="submission" date="2018-07" db="EMBL/GenBank/DDBJ databases">
        <title>Oceanihabitans testaceum sp. nov., isolated from marine sediment.</title>
        <authorList>
            <person name="Li C.-M."/>
        </authorList>
    </citation>
    <scope>NUCLEOTIDE SEQUENCE [LARGE SCALE GENOMIC DNA]</scope>
    <source>
        <strain evidence="7 8">S9-10</strain>
    </source>
</reference>
<accession>A0A368P1W0</accession>
<evidence type="ECO:0000256" key="5">
    <source>
        <dbReference type="ARBA" id="ARBA00022777"/>
    </source>
</evidence>
<dbReference type="Pfam" id="PF08447">
    <property type="entry name" value="PAS_3"/>
    <property type="match status" value="1"/>
</dbReference>
<dbReference type="GO" id="GO:0004673">
    <property type="term" value="F:protein histidine kinase activity"/>
    <property type="evidence" value="ECO:0007669"/>
    <property type="project" value="UniProtKB-EC"/>
</dbReference>
<dbReference type="InterPro" id="IPR052162">
    <property type="entry name" value="Sensor_kinase/Photoreceptor"/>
</dbReference>
<evidence type="ECO:0000256" key="2">
    <source>
        <dbReference type="ARBA" id="ARBA00012438"/>
    </source>
</evidence>
<dbReference type="SMART" id="SM00387">
    <property type="entry name" value="HATPase_c"/>
    <property type="match status" value="1"/>
</dbReference>
<protein>
    <recommendedName>
        <fullName evidence="2">histidine kinase</fullName>
        <ecNumber evidence="2">2.7.13.3</ecNumber>
    </recommendedName>
</protein>